<dbReference type="AlphaFoldDB" id="A0A1Y0UYG9"/>
<accession>A0A1Y0UYG9</accession>
<name>A0A1Y0UYG9_9PROT</name>
<organism evidence="1 2">
    <name type="scientific">Acetobacter ascendens</name>
    <dbReference type="NCBI Taxonomy" id="481146"/>
    <lineage>
        <taxon>Bacteria</taxon>
        <taxon>Pseudomonadati</taxon>
        <taxon>Pseudomonadota</taxon>
        <taxon>Alphaproteobacteria</taxon>
        <taxon>Acetobacterales</taxon>
        <taxon>Acetobacteraceae</taxon>
        <taxon>Acetobacter</taxon>
    </lineage>
</organism>
<evidence type="ECO:0000313" key="2">
    <source>
        <dbReference type="Proteomes" id="UP000195633"/>
    </source>
</evidence>
<dbReference type="RefSeq" id="WP_162288300.1">
    <property type="nucleotide sequence ID" value="NZ_CP021524.1"/>
</dbReference>
<dbReference type="Proteomes" id="UP000195633">
    <property type="component" value="Chromosome"/>
</dbReference>
<sequence length="61" mass="7117">MSRNSWRSIRKIVGDELPSQAQIAASDAQIVRKLLDERGDRLYSPYELAAEIEQFRTRRQP</sequence>
<gene>
    <name evidence="1" type="ORF">S101447_01859</name>
</gene>
<reference evidence="1 2" key="1">
    <citation type="submission" date="2017-05" db="EMBL/GenBank/DDBJ databases">
        <title>Genome sequence of Acetobacter pasteurianus subsp. ascendens strain SRCM101447.</title>
        <authorList>
            <person name="Cho S.H."/>
        </authorList>
    </citation>
    <scope>NUCLEOTIDE SEQUENCE [LARGE SCALE GENOMIC DNA]</scope>
    <source>
        <strain evidence="1 2">SRCM101447</strain>
    </source>
</reference>
<dbReference type="EMBL" id="CP021524">
    <property type="protein sequence ID" value="ARW10921.1"/>
    <property type="molecule type" value="Genomic_DNA"/>
</dbReference>
<proteinExistence type="predicted"/>
<protein>
    <submittedName>
        <fullName evidence="1">Uncharacterized protein</fullName>
    </submittedName>
</protein>
<evidence type="ECO:0000313" key="1">
    <source>
        <dbReference type="EMBL" id="ARW10921.1"/>
    </source>
</evidence>